<dbReference type="SUPFAM" id="SSF52317">
    <property type="entry name" value="Class I glutamine amidotransferase-like"/>
    <property type="match status" value="1"/>
</dbReference>
<protein>
    <submittedName>
        <fullName evidence="1">Unannotated protein</fullName>
    </submittedName>
</protein>
<sequence length="245" mass="26085">MSRPVIGVSCYLEPAKWGAWEIEAALLPHWYVDLLQEAGARVVMLPPDTSDDVEVLDRIDGLVLVGGADVNPAGYGAVPEPTTDAPRVSRDASELSLYRGAKERDLPVLGICRGLQVMAVAHGGSLHQNLPDVSDLVHRERPGQFVNHQASFTAGSMIAGALGGTEAIVNSSHHQAVKDAGDLAVTGLAPDGTIEVCEDSSASFCVGVQWHPEHPDRRATDRGLIRAFLEASIRFRTGLSTPRVG</sequence>
<dbReference type="EMBL" id="CAFBLS010000017">
    <property type="protein sequence ID" value="CAB4861421.1"/>
    <property type="molecule type" value="Genomic_DNA"/>
</dbReference>
<reference evidence="1" key="1">
    <citation type="submission" date="2020-05" db="EMBL/GenBank/DDBJ databases">
        <authorList>
            <person name="Chiriac C."/>
            <person name="Salcher M."/>
            <person name="Ghai R."/>
            <person name="Kavagutti S V."/>
        </authorList>
    </citation>
    <scope>NUCLEOTIDE SEQUENCE</scope>
</reference>
<dbReference type="PROSITE" id="PS51273">
    <property type="entry name" value="GATASE_TYPE_1"/>
    <property type="match status" value="1"/>
</dbReference>
<dbReference type="PANTHER" id="PTHR43235:SF1">
    <property type="entry name" value="GLUTAMINE AMIDOTRANSFERASE PB2B2.05-RELATED"/>
    <property type="match status" value="1"/>
</dbReference>
<dbReference type="GO" id="GO:0033969">
    <property type="term" value="F:gamma-glutamyl-gamma-aminobutyrate hydrolase activity"/>
    <property type="evidence" value="ECO:0007669"/>
    <property type="project" value="TreeGrafter"/>
</dbReference>
<dbReference type="GO" id="GO:0006598">
    <property type="term" value="P:polyamine catabolic process"/>
    <property type="evidence" value="ECO:0007669"/>
    <property type="project" value="TreeGrafter"/>
</dbReference>
<dbReference type="InterPro" id="IPR011697">
    <property type="entry name" value="Peptidase_C26"/>
</dbReference>
<dbReference type="Gene3D" id="3.40.50.880">
    <property type="match status" value="1"/>
</dbReference>
<gene>
    <name evidence="1" type="ORF">UFOPK3402_00228</name>
</gene>
<dbReference type="Pfam" id="PF07722">
    <property type="entry name" value="Peptidase_C26"/>
    <property type="match status" value="1"/>
</dbReference>
<name>A0A6J7CU77_9ZZZZ</name>
<proteinExistence type="predicted"/>
<evidence type="ECO:0000313" key="1">
    <source>
        <dbReference type="EMBL" id="CAB4861421.1"/>
    </source>
</evidence>
<dbReference type="InterPro" id="IPR029062">
    <property type="entry name" value="Class_I_gatase-like"/>
</dbReference>
<dbReference type="AlphaFoldDB" id="A0A6J7CU77"/>
<dbReference type="PANTHER" id="PTHR43235">
    <property type="entry name" value="GLUTAMINE AMIDOTRANSFERASE PB2B2.05-RELATED"/>
    <property type="match status" value="1"/>
</dbReference>
<accession>A0A6J7CU77</accession>
<organism evidence="1">
    <name type="scientific">freshwater metagenome</name>
    <dbReference type="NCBI Taxonomy" id="449393"/>
    <lineage>
        <taxon>unclassified sequences</taxon>
        <taxon>metagenomes</taxon>
        <taxon>ecological metagenomes</taxon>
    </lineage>
</organism>
<dbReference type="CDD" id="cd01745">
    <property type="entry name" value="GATase1_2"/>
    <property type="match status" value="1"/>
</dbReference>
<dbReference type="GO" id="GO:0005829">
    <property type="term" value="C:cytosol"/>
    <property type="evidence" value="ECO:0007669"/>
    <property type="project" value="TreeGrafter"/>
</dbReference>
<dbReference type="InterPro" id="IPR044668">
    <property type="entry name" value="PuuD-like"/>
</dbReference>